<proteinExistence type="predicted"/>
<dbReference type="Pfam" id="PF13730">
    <property type="entry name" value="HTH_36"/>
    <property type="match status" value="1"/>
</dbReference>
<name>A0A1F8BBS3_9BACT</name>
<protein>
    <recommendedName>
        <fullName evidence="4">DnaD domain-containing protein</fullName>
    </recommendedName>
</protein>
<dbReference type="SUPFAM" id="SSF46785">
    <property type="entry name" value="Winged helix' DNA-binding domain"/>
    <property type="match status" value="1"/>
</dbReference>
<evidence type="ECO:0008006" key="4">
    <source>
        <dbReference type="Google" id="ProtNLM"/>
    </source>
</evidence>
<comment type="caution">
    <text evidence="2">The sequence shown here is derived from an EMBL/GenBank/DDBJ whole genome shotgun (WGS) entry which is preliminary data.</text>
</comment>
<accession>A0A1F8BBS3</accession>
<dbReference type="Proteomes" id="UP000177082">
    <property type="component" value="Unassembled WGS sequence"/>
</dbReference>
<reference evidence="2 3" key="1">
    <citation type="journal article" date="2016" name="Nat. Commun.">
        <title>Thousands of microbial genomes shed light on interconnected biogeochemical processes in an aquifer system.</title>
        <authorList>
            <person name="Anantharaman K."/>
            <person name="Brown C.T."/>
            <person name="Hug L.A."/>
            <person name="Sharon I."/>
            <person name="Castelle C.J."/>
            <person name="Probst A.J."/>
            <person name="Thomas B.C."/>
            <person name="Singh A."/>
            <person name="Wilkins M.J."/>
            <person name="Karaoz U."/>
            <person name="Brodie E.L."/>
            <person name="Williams K.H."/>
            <person name="Hubbard S.S."/>
            <person name="Banfield J.F."/>
        </authorList>
    </citation>
    <scope>NUCLEOTIDE SEQUENCE [LARGE SCALE GENOMIC DNA]</scope>
</reference>
<dbReference type="Gene3D" id="1.10.10.10">
    <property type="entry name" value="Winged helix-like DNA-binding domain superfamily/Winged helix DNA-binding domain"/>
    <property type="match status" value="1"/>
</dbReference>
<dbReference type="InterPro" id="IPR036388">
    <property type="entry name" value="WH-like_DNA-bd_sf"/>
</dbReference>
<evidence type="ECO:0000313" key="2">
    <source>
        <dbReference type="EMBL" id="OGM61507.1"/>
    </source>
</evidence>
<dbReference type="EMBL" id="MGHF01000037">
    <property type="protein sequence ID" value="OGM61507.1"/>
    <property type="molecule type" value="Genomic_DNA"/>
</dbReference>
<evidence type="ECO:0000256" key="1">
    <source>
        <dbReference type="SAM" id="MobiDB-lite"/>
    </source>
</evidence>
<sequence length="252" mass="29202">MEAKRLNFITVRRFMRDSNLTPLAKCILFDLILYAGVFGEPYPSQIKLAGDQGCSDRQVRRALIELSEKGWITSWKRRGYSMSNKYSVIEDMYVRNEESIRTSTSSHSGHTVPVQIGHPRPPKVSHEESQLSSSHIQQLFERTSKTKATIPDRRRLNELCGEYTEAWVEDAINVAANRNLPYLKVGLISEILEDWRKDGKPEPKPIFQPCGKNGCENGNIFHPERYTYSICECREQFDKELKEWKEKWGESQ</sequence>
<evidence type="ECO:0000313" key="3">
    <source>
        <dbReference type="Proteomes" id="UP000177082"/>
    </source>
</evidence>
<dbReference type="InterPro" id="IPR036390">
    <property type="entry name" value="WH_DNA-bd_sf"/>
</dbReference>
<dbReference type="AlphaFoldDB" id="A0A1F8BBS3"/>
<gene>
    <name evidence="2" type="ORF">A2961_04130</name>
</gene>
<feature type="region of interest" description="Disordered" evidence="1">
    <location>
        <begin position="100"/>
        <end position="126"/>
    </location>
</feature>
<organism evidence="2 3">
    <name type="scientific">Candidatus Woesebacteria bacterium RIFCSPLOWO2_01_FULL_39_21</name>
    <dbReference type="NCBI Taxonomy" id="1802519"/>
    <lineage>
        <taxon>Bacteria</taxon>
        <taxon>Candidatus Woeseibacteriota</taxon>
    </lineage>
</organism>